<dbReference type="Proteomes" id="UP000791080">
    <property type="component" value="Unassembled WGS sequence"/>
</dbReference>
<protein>
    <submittedName>
        <fullName evidence="2">Flavoprotein involved in K+ transport</fullName>
    </submittedName>
</protein>
<dbReference type="InterPro" id="IPR050982">
    <property type="entry name" value="Auxin_biosynth/cation_transpt"/>
</dbReference>
<dbReference type="PANTHER" id="PTHR43539:SF78">
    <property type="entry name" value="FLAVIN-CONTAINING MONOOXYGENASE"/>
    <property type="match status" value="1"/>
</dbReference>
<dbReference type="Pfam" id="PF13738">
    <property type="entry name" value="Pyr_redox_3"/>
    <property type="match status" value="1"/>
</dbReference>
<evidence type="ECO:0000313" key="3">
    <source>
        <dbReference type="Proteomes" id="UP000791080"/>
    </source>
</evidence>
<accession>A0ABT1JP46</accession>
<comment type="caution">
    <text evidence="2">The sequence shown here is derived from an EMBL/GenBank/DDBJ whole genome shotgun (WGS) entry which is preliminary data.</text>
</comment>
<gene>
    <name evidence="2" type="ORF">G443_004183</name>
</gene>
<dbReference type="SUPFAM" id="SSF51905">
    <property type="entry name" value="FAD/NAD(P)-binding domain"/>
    <property type="match status" value="1"/>
</dbReference>
<dbReference type="PRINTS" id="PR00469">
    <property type="entry name" value="PNDRDTASEII"/>
</dbReference>
<dbReference type="SUPFAM" id="SSF51735">
    <property type="entry name" value="NAD(P)-binding Rossmann-fold domains"/>
    <property type="match status" value="1"/>
</dbReference>
<dbReference type="PANTHER" id="PTHR43539">
    <property type="entry name" value="FLAVIN-BINDING MONOOXYGENASE-LIKE PROTEIN (AFU_ORTHOLOGUE AFUA_4G09220)"/>
    <property type="match status" value="1"/>
</dbReference>
<proteinExistence type="predicted"/>
<dbReference type="RefSeq" id="WP_026419006.1">
    <property type="nucleotide sequence ID" value="NZ_AUBJ02000001.1"/>
</dbReference>
<reference evidence="2 3" key="2">
    <citation type="submission" date="2022-06" db="EMBL/GenBank/DDBJ databases">
        <title>Genomic Encyclopedia of Type Strains, Phase I: the one thousand microbial genomes (KMG-I) project.</title>
        <authorList>
            <person name="Kyrpides N."/>
        </authorList>
    </citation>
    <scope>NUCLEOTIDE SEQUENCE [LARGE SCALE GENOMIC DNA]</scope>
    <source>
        <strain evidence="2 3">DSM 43889</strain>
    </source>
</reference>
<dbReference type="InterPro" id="IPR036188">
    <property type="entry name" value="FAD/NAD-bd_sf"/>
</dbReference>
<evidence type="ECO:0000256" key="1">
    <source>
        <dbReference type="ARBA" id="ARBA00023002"/>
    </source>
</evidence>
<keyword evidence="1" id="KW-0560">Oxidoreductase</keyword>
<dbReference type="EMBL" id="AUBJ02000001">
    <property type="protein sequence ID" value="MCP2333913.1"/>
    <property type="molecule type" value="Genomic_DNA"/>
</dbReference>
<dbReference type="PRINTS" id="PR00368">
    <property type="entry name" value="FADPNR"/>
</dbReference>
<dbReference type="InterPro" id="IPR036291">
    <property type="entry name" value="NAD(P)-bd_dom_sf"/>
</dbReference>
<dbReference type="Gene3D" id="3.50.50.60">
    <property type="entry name" value="FAD/NAD(P)-binding domain"/>
    <property type="match status" value="1"/>
</dbReference>
<organism evidence="2 3">
    <name type="scientific">Actinoalloteichus caeruleus DSM 43889</name>
    <dbReference type="NCBI Taxonomy" id="1120930"/>
    <lineage>
        <taxon>Bacteria</taxon>
        <taxon>Bacillati</taxon>
        <taxon>Actinomycetota</taxon>
        <taxon>Actinomycetes</taxon>
        <taxon>Pseudonocardiales</taxon>
        <taxon>Pseudonocardiaceae</taxon>
        <taxon>Actinoalloteichus</taxon>
        <taxon>Actinoalloteichus cyanogriseus</taxon>
    </lineage>
</organism>
<keyword evidence="3" id="KW-1185">Reference proteome</keyword>
<evidence type="ECO:0000313" key="2">
    <source>
        <dbReference type="EMBL" id="MCP2333913.1"/>
    </source>
</evidence>
<name>A0ABT1JP46_ACTCY</name>
<sequence>MSDAHTLIIGGGQAGLAGAQALRARGLRPVVLEAGPEAVGSWPSYYDSLTLFTPARYSSLPGLPCGGDPDRYPTREEHVAYLRRYSRLLDVDIRTGNRVLDVSATPDGFAAHLADGQVVRAPSVVAATGSFGRPHRPALPGLDTFTGVLRHSSEYRRPDDWAGLRVVVVGGGNSAVQIAVELAEHAVVTLASRGTIKWAPQFVAGRDLHFWLRVLGIDTVPQFRVIRRGGRAPVLDVGRYQQAVAAGRPDHRRMFDRVEGDEVVWPNGLRERVDVIVLATGFRPDFGYLRGLGALDGEGRPRQVNGWSTTHQRLAYLGVEDQRTLGSDSIVGVGSDARVMARRMSTTLGLRRPTLLGR</sequence>
<reference evidence="2 3" key="1">
    <citation type="submission" date="2013-07" db="EMBL/GenBank/DDBJ databases">
        <authorList>
            <consortium name="DOE Joint Genome Institute"/>
            <person name="Reeve W."/>
            <person name="Huntemann M."/>
            <person name="Han J."/>
            <person name="Chen A."/>
            <person name="Kyrpides N."/>
            <person name="Mavromatis K."/>
            <person name="Markowitz V."/>
            <person name="Palaniappan K."/>
            <person name="Ivanova N."/>
            <person name="Schaumberg A."/>
            <person name="Pati A."/>
            <person name="Liolios K."/>
            <person name="Nordberg H.P."/>
            <person name="Cantor M.N."/>
            <person name="Hua S.X."/>
            <person name="Woyke T."/>
        </authorList>
    </citation>
    <scope>NUCLEOTIDE SEQUENCE [LARGE SCALE GENOMIC DNA]</scope>
    <source>
        <strain evidence="2 3">DSM 43889</strain>
    </source>
</reference>